<evidence type="ECO:0000256" key="3">
    <source>
        <dbReference type="ARBA" id="ARBA00022485"/>
    </source>
</evidence>
<dbReference type="PROSITE" id="PS51379">
    <property type="entry name" value="4FE4S_FER_2"/>
    <property type="match status" value="2"/>
</dbReference>
<gene>
    <name evidence="10" type="ORF">S01H1_21038</name>
</gene>
<name>X0TEQ3_9ZZZZ</name>
<keyword evidence="5" id="KW-0274">FAD</keyword>
<dbReference type="SUPFAM" id="SSF54862">
    <property type="entry name" value="4Fe-4S ferredoxins"/>
    <property type="match status" value="1"/>
</dbReference>
<keyword evidence="8" id="KW-0411">Iron-sulfur</keyword>
<dbReference type="PANTHER" id="PTHR43498:SF1">
    <property type="entry name" value="COB--COM HETERODISULFIDE REDUCTASE IRON-SULFUR SUBUNIT A"/>
    <property type="match status" value="1"/>
</dbReference>
<dbReference type="GO" id="GO:0046872">
    <property type="term" value="F:metal ion binding"/>
    <property type="evidence" value="ECO:0007669"/>
    <property type="project" value="UniProtKB-KW"/>
</dbReference>
<evidence type="ECO:0000313" key="10">
    <source>
        <dbReference type="EMBL" id="GAF91704.1"/>
    </source>
</evidence>
<evidence type="ECO:0000256" key="5">
    <source>
        <dbReference type="ARBA" id="ARBA00022827"/>
    </source>
</evidence>
<evidence type="ECO:0000256" key="8">
    <source>
        <dbReference type="ARBA" id="ARBA00023014"/>
    </source>
</evidence>
<dbReference type="PANTHER" id="PTHR43498">
    <property type="entry name" value="FERREDOXIN:COB-COM HETERODISULFIDE REDUCTASE SUBUNIT A"/>
    <property type="match status" value="1"/>
</dbReference>
<keyword evidence="5" id="KW-0285">Flavoprotein</keyword>
<evidence type="ECO:0000256" key="1">
    <source>
        <dbReference type="ARBA" id="ARBA00001974"/>
    </source>
</evidence>
<dbReference type="InterPro" id="IPR017896">
    <property type="entry name" value="4Fe4S_Fe-S-bd"/>
</dbReference>
<protein>
    <recommendedName>
        <fullName evidence="9">4Fe-4S ferredoxin-type domain-containing protein</fullName>
    </recommendedName>
</protein>
<dbReference type="Gene3D" id="3.30.70.20">
    <property type="match status" value="1"/>
</dbReference>
<dbReference type="AlphaFoldDB" id="X0TEQ3"/>
<dbReference type="SUPFAM" id="SSF51905">
    <property type="entry name" value="FAD/NAD(P)-binding domain"/>
    <property type="match status" value="1"/>
</dbReference>
<feature type="non-terminal residue" evidence="10">
    <location>
        <position position="1"/>
    </location>
</feature>
<feature type="non-terminal residue" evidence="10">
    <location>
        <position position="262"/>
    </location>
</feature>
<accession>X0TEQ3</accession>
<comment type="similarity">
    <text evidence="2">Belongs to the HdrA family.</text>
</comment>
<reference evidence="10" key="1">
    <citation type="journal article" date="2014" name="Front. Microbiol.">
        <title>High frequency of phylogenetically diverse reductive dehalogenase-homologous genes in deep subseafloor sedimentary metagenomes.</title>
        <authorList>
            <person name="Kawai M."/>
            <person name="Futagami T."/>
            <person name="Toyoda A."/>
            <person name="Takaki Y."/>
            <person name="Nishi S."/>
            <person name="Hori S."/>
            <person name="Arai W."/>
            <person name="Tsubouchi T."/>
            <person name="Morono Y."/>
            <person name="Uchiyama I."/>
            <person name="Ito T."/>
            <person name="Fujiyama A."/>
            <person name="Inagaki F."/>
            <person name="Takami H."/>
        </authorList>
    </citation>
    <scope>NUCLEOTIDE SEQUENCE</scope>
    <source>
        <strain evidence="10">Expedition CK06-06</strain>
    </source>
</reference>
<dbReference type="GO" id="GO:0051539">
    <property type="term" value="F:4 iron, 4 sulfur cluster binding"/>
    <property type="evidence" value="ECO:0007669"/>
    <property type="project" value="UniProtKB-KW"/>
</dbReference>
<keyword evidence="7" id="KW-0408">Iron</keyword>
<proteinExistence type="inferred from homology"/>
<dbReference type="PROSITE" id="PS00198">
    <property type="entry name" value="4FE4S_FER_1"/>
    <property type="match status" value="1"/>
</dbReference>
<dbReference type="Pfam" id="PF00037">
    <property type="entry name" value="Fer4"/>
    <property type="match status" value="1"/>
</dbReference>
<dbReference type="InterPro" id="IPR039650">
    <property type="entry name" value="HdrA-like"/>
</dbReference>
<dbReference type="GO" id="GO:0016491">
    <property type="term" value="F:oxidoreductase activity"/>
    <property type="evidence" value="ECO:0007669"/>
    <property type="project" value="UniProtKB-KW"/>
</dbReference>
<dbReference type="InterPro" id="IPR036188">
    <property type="entry name" value="FAD/NAD-bd_sf"/>
</dbReference>
<dbReference type="EMBL" id="BARS01011600">
    <property type="protein sequence ID" value="GAF91704.1"/>
    <property type="molecule type" value="Genomic_DNA"/>
</dbReference>
<comment type="caution">
    <text evidence="10">The sequence shown here is derived from an EMBL/GenBank/DDBJ whole genome shotgun (WGS) entry which is preliminary data.</text>
</comment>
<organism evidence="10">
    <name type="scientific">marine sediment metagenome</name>
    <dbReference type="NCBI Taxonomy" id="412755"/>
    <lineage>
        <taxon>unclassified sequences</taxon>
        <taxon>metagenomes</taxon>
        <taxon>ecological metagenomes</taxon>
    </lineage>
</organism>
<evidence type="ECO:0000256" key="6">
    <source>
        <dbReference type="ARBA" id="ARBA00023002"/>
    </source>
</evidence>
<comment type="cofactor">
    <cofactor evidence="1">
        <name>FAD</name>
        <dbReference type="ChEBI" id="CHEBI:57692"/>
    </cofactor>
</comment>
<keyword evidence="3" id="KW-0004">4Fe-4S</keyword>
<feature type="domain" description="4Fe-4S ferredoxin-type" evidence="9">
    <location>
        <begin position="64"/>
        <end position="98"/>
    </location>
</feature>
<dbReference type="InterPro" id="IPR017900">
    <property type="entry name" value="4Fe4S_Fe_S_CS"/>
</dbReference>
<sequence length="262" mass="29062">EAVQGSVGDFTAKVKKKARYVDLENCIGCNECFEPCPVDVDNEFEERLSKRKAIYVPCAGALPNAPVIDTDNCLRFKGEDCQLCQEACMFEAIDYTQQDEELELKVGAIVVATGFKTFDLTQTPQYGYKKLNNVYSIVEVERICASNGPTEGQIILQNGEAPKSVAIIHCVGREEKGYCSSVCCMASIKQAHFLKNKLPAIKVSQLYSDLCVPGRIYQRFYEEVKESGVDFIRATVSEVTQQGTGLAIKYKTEDGEENTLNV</sequence>
<keyword evidence="6" id="KW-0560">Oxidoreductase</keyword>
<feature type="domain" description="4Fe-4S ferredoxin-type" evidence="9">
    <location>
        <begin position="17"/>
        <end position="47"/>
    </location>
</feature>
<evidence type="ECO:0000256" key="4">
    <source>
        <dbReference type="ARBA" id="ARBA00022723"/>
    </source>
</evidence>
<evidence type="ECO:0000256" key="2">
    <source>
        <dbReference type="ARBA" id="ARBA00006561"/>
    </source>
</evidence>
<evidence type="ECO:0000256" key="7">
    <source>
        <dbReference type="ARBA" id="ARBA00023004"/>
    </source>
</evidence>
<evidence type="ECO:0000259" key="9">
    <source>
        <dbReference type="PROSITE" id="PS51379"/>
    </source>
</evidence>
<keyword evidence="4" id="KW-0479">Metal-binding</keyword>